<keyword evidence="1" id="KW-0472">Membrane</keyword>
<dbReference type="AlphaFoldDB" id="A0A1L9RX88"/>
<feature type="transmembrane region" description="Helical" evidence="1">
    <location>
        <begin position="99"/>
        <end position="120"/>
    </location>
</feature>
<accession>A0A1L9RX88</accession>
<gene>
    <name evidence="2" type="ORF">ASPWEDRAFT_378591</name>
</gene>
<dbReference type="GeneID" id="63750620"/>
<name>A0A1L9RX88_ASPWE</name>
<dbReference type="RefSeq" id="XP_040693222.1">
    <property type="nucleotide sequence ID" value="XM_040834772.1"/>
</dbReference>
<evidence type="ECO:0000313" key="3">
    <source>
        <dbReference type="Proteomes" id="UP000184383"/>
    </source>
</evidence>
<feature type="transmembrane region" description="Helical" evidence="1">
    <location>
        <begin position="140"/>
        <end position="168"/>
    </location>
</feature>
<sequence length="182" mass="20011">MRLESWYEKLFWHGCCDAALTAIVVDASIFSPESVIETHLGVHALPTHFLLAGRPQPLCIICTVCVILEAFGQSSHRGLVDGFIFQGCTDINQRGTMGILTILFFLGISALRRIFGIFAFHGSGLYHSRSYIRGSLCPNATIIVTSLSCLSFNVASISTLSPVVYLFSPSDGIFSWCRGEWQ</sequence>
<proteinExistence type="predicted"/>
<evidence type="ECO:0000256" key="1">
    <source>
        <dbReference type="SAM" id="Phobius"/>
    </source>
</evidence>
<keyword evidence="1" id="KW-1133">Transmembrane helix</keyword>
<protein>
    <submittedName>
        <fullName evidence="2">Uncharacterized protein</fullName>
    </submittedName>
</protein>
<dbReference type="VEuPathDB" id="FungiDB:ASPWEDRAFT_378591"/>
<reference evidence="3" key="1">
    <citation type="journal article" date="2017" name="Genome Biol.">
        <title>Comparative genomics reveals high biological diversity and specific adaptations in the industrially and medically important fungal genus Aspergillus.</title>
        <authorList>
            <person name="de Vries R.P."/>
            <person name="Riley R."/>
            <person name="Wiebenga A."/>
            <person name="Aguilar-Osorio G."/>
            <person name="Amillis S."/>
            <person name="Uchima C.A."/>
            <person name="Anderluh G."/>
            <person name="Asadollahi M."/>
            <person name="Askin M."/>
            <person name="Barry K."/>
            <person name="Battaglia E."/>
            <person name="Bayram O."/>
            <person name="Benocci T."/>
            <person name="Braus-Stromeyer S.A."/>
            <person name="Caldana C."/>
            <person name="Canovas D."/>
            <person name="Cerqueira G.C."/>
            <person name="Chen F."/>
            <person name="Chen W."/>
            <person name="Choi C."/>
            <person name="Clum A."/>
            <person name="Dos Santos R.A."/>
            <person name="Damasio A.R."/>
            <person name="Diallinas G."/>
            <person name="Emri T."/>
            <person name="Fekete E."/>
            <person name="Flipphi M."/>
            <person name="Freyberg S."/>
            <person name="Gallo A."/>
            <person name="Gournas C."/>
            <person name="Habgood R."/>
            <person name="Hainaut M."/>
            <person name="Harispe M.L."/>
            <person name="Henrissat B."/>
            <person name="Hilden K.S."/>
            <person name="Hope R."/>
            <person name="Hossain A."/>
            <person name="Karabika E."/>
            <person name="Karaffa L."/>
            <person name="Karanyi Z."/>
            <person name="Krasevec N."/>
            <person name="Kuo A."/>
            <person name="Kusch H."/>
            <person name="LaButti K."/>
            <person name="Lagendijk E.L."/>
            <person name="Lapidus A."/>
            <person name="Levasseur A."/>
            <person name="Lindquist E."/>
            <person name="Lipzen A."/>
            <person name="Logrieco A.F."/>
            <person name="MacCabe A."/>
            <person name="Maekelae M.R."/>
            <person name="Malavazi I."/>
            <person name="Melin P."/>
            <person name="Meyer V."/>
            <person name="Mielnichuk N."/>
            <person name="Miskei M."/>
            <person name="Molnar A.P."/>
            <person name="Mule G."/>
            <person name="Ngan C.Y."/>
            <person name="Orejas M."/>
            <person name="Orosz E."/>
            <person name="Ouedraogo J.P."/>
            <person name="Overkamp K.M."/>
            <person name="Park H.-S."/>
            <person name="Perrone G."/>
            <person name="Piumi F."/>
            <person name="Punt P.J."/>
            <person name="Ram A.F."/>
            <person name="Ramon A."/>
            <person name="Rauscher S."/>
            <person name="Record E."/>
            <person name="Riano-Pachon D.M."/>
            <person name="Robert V."/>
            <person name="Roehrig J."/>
            <person name="Ruller R."/>
            <person name="Salamov A."/>
            <person name="Salih N.S."/>
            <person name="Samson R.A."/>
            <person name="Sandor E."/>
            <person name="Sanguinetti M."/>
            <person name="Schuetze T."/>
            <person name="Sepcic K."/>
            <person name="Shelest E."/>
            <person name="Sherlock G."/>
            <person name="Sophianopoulou V."/>
            <person name="Squina F.M."/>
            <person name="Sun H."/>
            <person name="Susca A."/>
            <person name="Todd R.B."/>
            <person name="Tsang A."/>
            <person name="Unkles S.E."/>
            <person name="van de Wiele N."/>
            <person name="van Rossen-Uffink D."/>
            <person name="Oliveira J.V."/>
            <person name="Vesth T.C."/>
            <person name="Visser J."/>
            <person name="Yu J.-H."/>
            <person name="Zhou M."/>
            <person name="Andersen M.R."/>
            <person name="Archer D.B."/>
            <person name="Baker S.E."/>
            <person name="Benoit I."/>
            <person name="Brakhage A.A."/>
            <person name="Braus G.H."/>
            <person name="Fischer R."/>
            <person name="Frisvad J.C."/>
            <person name="Goldman G.H."/>
            <person name="Houbraken J."/>
            <person name="Oakley B."/>
            <person name="Pocsi I."/>
            <person name="Scazzocchio C."/>
            <person name="Seiboth B."/>
            <person name="vanKuyk P.A."/>
            <person name="Wortman J."/>
            <person name="Dyer P.S."/>
            <person name="Grigoriev I.V."/>
        </authorList>
    </citation>
    <scope>NUCLEOTIDE SEQUENCE [LARGE SCALE GENOMIC DNA]</scope>
    <source>
        <strain evidence="3">DTO 134E9</strain>
    </source>
</reference>
<evidence type="ECO:0000313" key="2">
    <source>
        <dbReference type="EMBL" id="OJJ39546.1"/>
    </source>
</evidence>
<dbReference type="Proteomes" id="UP000184383">
    <property type="component" value="Unassembled WGS sequence"/>
</dbReference>
<keyword evidence="1" id="KW-0812">Transmembrane</keyword>
<dbReference type="EMBL" id="KV878210">
    <property type="protein sequence ID" value="OJJ39546.1"/>
    <property type="molecule type" value="Genomic_DNA"/>
</dbReference>
<organism evidence="2 3">
    <name type="scientific">Aspergillus wentii DTO 134E9</name>
    <dbReference type="NCBI Taxonomy" id="1073089"/>
    <lineage>
        <taxon>Eukaryota</taxon>
        <taxon>Fungi</taxon>
        <taxon>Dikarya</taxon>
        <taxon>Ascomycota</taxon>
        <taxon>Pezizomycotina</taxon>
        <taxon>Eurotiomycetes</taxon>
        <taxon>Eurotiomycetidae</taxon>
        <taxon>Eurotiales</taxon>
        <taxon>Aspergillaceae</taxon>
        <taxon>Aspergillus</taxon>
        <taxon>Aspergillus subgen. Cremei</taxon>
    </lineage>
</organism>
<keyword evidence="3" id="KW-1185">Reference proteome</keyword>